<keyword evidence="4" id="KW-1185">Reference proteome</keyword>
<dbReference type="SMART" id="SM01123">
    <property type="entry name" value="DBP10CT"/>
    <property type="match status" value="1"/>
</dbReference>
<evidence type="ECO:0000313" key="3">
    <source>
        <dbReference type="EMBL" id="VBB34397.1"/>
    </source>
</evidence>
<feature type="domain" description="DBP10 C-terminal" evidence="2">
    <location>
        <begin position="1"/>
        <end position="39"/>
    </location>
</feature>
<dbReference type="STRING" id="6277.A0A498SRC0"/>
<feature type="non-terminal residue" evidence="3">
    <location>
        <position position="1"/>
    </location>
</feature>
<feature type="compositionally biased region" description="Basic residues" evidence="1">
    <location>
        <begin position="65"/>
        <end position="75"/>
    </location>
</feature>
<feature type="compositionally biased region" description="Basic and acidic residues" evidence="1">
    <location>
        <begin position="76"/>
        <end position="91"/>
    </location>
</feature>
<dbReference type="AlphaFoldDB" id="A0A498SRC0"/>
<dbReference type="EMBL" id="UPTC01003446">
    <property type="protein sequence ID" value="VBB34397.1"/>
    <property type="molecule type" value="Genomic_DNA"/>
</dbReference>
<sequence length="131" mass="16077">LKKFVGSNGDDSKKKIRTEDGTYLPATYKSGRYEKWQKKQKLEYQNNDEEETIDTRIKKQDFRRRSGNRKRRRRNKTENKEEKAPRSELKTSEQILKQRNRKAKIQSYQLYRRQQNMKKRLTKKRKTDLSY</sequence>
<organism evidence="3 4">
    <name type="scientific">Acanthocheilonema viteae</name>
    <name type="common">Filarial nematode worm</name>
    <name type="synonym">Dipetalonema viteae</name>
    <dbReference type="NCBI Taxonomy" id="6277"/>
    <lineage>
        <taxon>Eukaryota</taxon>
        <taxon>Metazoa</taxon>
        <taxon>Ecdysozoa</taxon>
        <taxon>Nematoda</taxon>
        <taxon>Chromadorea</taxon>
        <taxon>Rhabditida</taxon>
        <taxon>Spirurina</taxon>
        <taxon>Spiruromorpha</taxon>
        <taxon>Filarioidea</taxon>
        <taxon>Onchocercidae</taxon>
        <taxon>Acanthocheilonema</taxon>
    </lineage>
</organism>
<dbReference type="GO" id="GO:0003724">
    <property type="term" value="F:RNA helicase activity"/>
    <property type="evidence" value="ECO:0007669"/>
    <property type="project" value="InterPro"/>
</dbReference>
<evidence type="ECO:0000313" key="4">
    <source>
        <dbReference type="Proteomes" id="UP000276991"/>
    </source>
</evidence>
<name>A0A498SRC0_ACAVI</name>
<accession>A0A498SRC0</accession>
<proteinExistence type="predicted"/>
<dbReference type="GO" id="GO:0005524">
    <property type="term" value="F:ATP binding"/>
    <property type="evidence" value="ECO:0007669"/>
    <property type="project" value="InterPro"/>
</dbReference>
<evidence type="ECO:0000256" key="1">
    <source>
        <dbReference type="SAM" id="MobiDB-lite"/>
    </source>
</evidence>
<dbReference type="OrthoDB" id="5875111at2759"/>
<evidence type="ECO:0000259" key="2">
    <source>
        <dbReference type="SMART" id="SM01123"/>
    </source>
</evidence>
<gene>
    <name evidence="3" type="ORF">NAV_LOCUS9188</name>
</gene>
<protein>
    <recommendedName>
        <fullName evidence="2">DBP10 C-terminal domain-containing protein</fullName>
    </recommendedName>
</protein>
<feature type="compositionally biased region" description="Basic and acidic residues" evidence="1">
    <location>
        <begin position="10"/>
        <end position="20"/>
    </location>
</feature>
<dbReference type="Proteomes" id="UP000276991">
    <property type="component" value="Unassembled WGS sequence"/>
</dbReference>
<dbReference type="InterPro" id="IPR012541">
    <property type="entry name" value="DBP10_C"/>
</dbReference>
<dbReference type="GO" id="GO:0003723">
    <property type="term" value="F:RNA binding"/>
    <property type="evidence" value="ECO:0007669"/>
    <property type="project" value="InterPro"/>
</dbReference>
<feature type="region of interest" description="Disordered" evidence="1">
    <location>
        <begin position="37"/>
        <end position="131"/>
    </location>
</feature>
<feature type="region of interest" description="Disordered" evidence="1">
    <location>
        <begin position="1"/>
        <end position="20"/>
    </location>
</feature>
<feature type="compositionally biased region" description="Basic and acidic residues" evidence="1">
    <location>
        <begin position="53"/>
        <end position="64"/>
    </location>
</feature>
<feature type="compositionally biased region" description="Basic residues" evidence="1">
    <location>
        <begin position="115"/>
        <end position="131"/>
    </location>
</feature>
<dbReference type="Pfam" id="PF08147">
    <property type="entry name" value="DBP10CT"/>
    <property type="match status" value="1"/>
</dbReference>
<dbReference type="GO" id="GO:0005634">
    <property type="term" value="C:nucleus"/>
    <property type="evidence" value="ECO:0007669"/>
    <property type="project" value="InterPro"/>
</dbReference>
<reference evidence="3 4" key="1">
    <citation type="submission" date="2018-08" db="EMBL/GenBank/DDBJ databases">
        <authorList>
            <person name="Laetsch R D."/>
            <person name="Stevens L."/>
            <person name="Kumar S."/>
            <person name="Blaxter L. M."/>
        </authorList>
    </citation>
    <scope>NUCLEOTIDE SEQUENCE [LARGE SCALE GENOMIC DNA]</scope>
</reference>